<evidence type="ECO:0000256" key="9">
    <source>
        <dbReference type="ARBA" id="ARBA00029962"/>
    </source>
</evidence>
<feature type="domain" description="Thymidylate kinase-like" evidence="12">
    <location>
        <begin position="10"/>
        <end position="190"/>
    </location>
</feature>
<dbReference type="PANTHER" id="PTHR10344">
    <property type="entry name" value="THYMIDYLATE KINASE"/>
    <property type="match status" value="1"/>
</dbReference>
<dbReference type="AlphaFoldDB" id="D1YVU8"/>
<dbReference type="InterPro" id="IPR018094">
    <property type="entry name" value="Thymidylate_kinase"/>
</dbReference>
<evidence type="ECO:0000256" key="4">
    <source>
        <dbReference type="ARBA" id="ARBA00022679"/>
    </source>
</evidence>
<reference evidence="13 14" key="2">
    <citation type="journal article" date="2008" name="Int. J. Syst. Evol. Microbiol.">
        <title>Methanocella paludicola gen. nov., sp. nov., a methane-producing archaeon, the first isolate of the lineage 'Rice Cluster I', and proposal of the new archaeal order Methanocellales ord. nov.</title>
        <authorList>
            <person name="Sakai S."/>
            <person name="Imachi H."/>
            <person name="Hanada S."/>
            <person name="Ohashi A."/>
            <person name="Harada H."/>
            <person name="Kamagata Y."/>
        </authorList>
    </citation>
    <scope>NUCLEOTIDE SEQUENCE [LARGE SCALE GENOMIC DNA]</scope>
    <source>
        <strain evidence="14">DSM 17711 / JCM 13418 / NBRC 101707 / SANAE</strain>
    </source>
</reference>
<keyword evidence="8 11" id="KW-0067">ATP-binding</keyword>
<keyword evidence="14" id="KW-1185">Reference proteome</keyword>
<dbReference type="OrthoDB" id="43083at2157"/>
<evidence type="ECO:0000256" key="6">
    <source>
        <dbReference type="ARBA" id="ARBA00022741"/>
    </source>
</evidence>
<dbReference type="EC" id="2.7.4.9" evidence="2 11"/>
<evidence type="ECO:0000313" key="13">
    <source>
        <dbReference type="EMBL" id="BAI60570.1"/>
    </source>
</evidence>
<dbReference type="GO" id="GO:0006227">
    <property type="term" value="P:dUDP biosynthetic process"/>
    <property type="evidence" value="ECO:0007669"/>
    <property type="project" value="TreeGrafter"/>
</dbReference>
<comment type="similarity">
    <text evidence="1 11">Belongs to the thymidylate kinase family.</text>
</comment>
<gene>
    <name evidence="11 13" type="primary">tmk</name>
    <name evidence="13" type="ordered locus">MCP_0498</name>
</gene>
<evidence type="ECO:0000256" key="5">
    <source>
        <dbReference type="ARBA" id="ARBA00022727"/>
    </source>
</evidence>
<dbReference type="InterPro" id="IPR027417">
    <property type="entry name" value="P-loop_NTPase"/>
</dbReference>
<dbReference type="KEGG" id="mpd:MCP_0498"/>
<sequence length="201" mass="22856">MTRKGRLITIEGIDGTGKTTQVQLLKEWLERHGVEAVALKEPTQGKYGQEIARRAHAGSFGPRDELRLFMEDRREDVEKNIRPALESGKSVIMDRYYLSNMAYQGARGLDPERIRLENEAFSPVPDLIIILDLAPEKSMARVNTRKNVVGHFENEAYLEKVRKIFLAIGKQPNAVVINTEAPVADVHERIVDAVRDRLRLQ</sequence>
<dbReference type="PROSITE" id="PS01331">
    <property type="entry name" value="THYMIDYLATE_KINASE"/>
    <property type="match status" value="1"/>
</dbReference>
<dbReference type="EMBL" id="AP011532">
    <property type="protein sequence ID" value="BAI60570.1"/>
    <property type="molecule type" value="Genomic_DNA"/>
</dbReference>
<dbReference type="InParanoid" id="D1YVU8"/>
<dbReference type="Gene3D" id="3.40.50.300">
    <property type="entry name" value="P-loop containing nucleotide triphosphate hydrolases"/>
    <property type="match status" value="1"/>
</dbReference>
<organism evidence="13 14">
    <name type="scientific">Methanocella paludicola (strain DSM 17711 / JCM 13418 / NBRC 101707 / SANAE)</name>
    <dbReference type="NCBI Taxonomy" id="304371"/>
    <lineage>
        <taxon>Archaea</taxon>
        <taxon>Methanobacteriati</taxon>
        <taxon>Methanobacteriota</taxon>
        <taxon>Stenosarchaea group</taxon>
        <taxon>Methanomicrobia</taxon>
        <taxon>Methanocellales</taxon>
        <taxon>Methanocellaceae</taxon>
        <taxon>Methanocella</taxon>
    </lineage>
</organism>
<evidence type="ECO:0000313" key="14">
    <source>
        <dbReference type="Proteomes" id="UP000001882"/>
    </source>
</evidence>
<feature type="binding site" evidence="11">
    <location>
        <begin position="12"/>
        <end position="19"/>
    </location>
    <ligand>
        <name>ATP</name>
        <dbReference type="ChEBI" id="CHEBI:30616"/>
    </ligand>
</feature>
<dbReference type="InterPro" id="IPR018095">
    <property type="entry name" value="Thymidylate_kin_CS"/>
</dbReference>
<dbReference type="GeneID" id="8683074"/>
<proteinExistence type="inferred from homology"/>
<comment type="catalytic activity">
    <reaction evidence="10 11">
        <text>dTMP + ATP = dTDP + ADP</text>
        <dbReference type="Rhea" id="RHEA:13517"/>
        <dbReference type="ChEBI" id="CHEBI:30616"/>
        <dbReference type="ChEBI" id="CHEBI:58369"/>
        <dbReference type="ChEBI" id="CHEBI:63528"/>
        <dbReference type="ChEBI" id="CHEBI:456216"/>
        <dbReference type="EC" id="2.7.4.9"/>
    </reaction>
</comment>
<reference evidence="13 14" key="1">
    <citation type="journal article" date="2007" name="Appl. Environ. Microbiol.">
        <title>Isolation of key methanogens for global methane emission from rice paddy fields: a novel isolate affiliated with the clone cluster rice cluster I.</title>
        <authorList>
            <person name="Sakai S."/>
            <person name="Imachi H."/>
            <person name="Sekiguchi Y."/>
            <person name="Ohashi A."/>
            <person name="Harada H."/>
            <person name="Kamagata Y."/>
        </authorList>
    </citation>
    <scope>NUCLEOTIDE SEQUENCE [LARGE SCALE GENOMIC DNA]</scope>
    <source>
        <strain evidence="14">DSM 17711 / JCM 13418 / NBRC 101707 / SANAE</strain>
    </source>
</reference>
<dbReference type="SUPFAM" id="SSF52540">
    <property type="entry name" value="P-loop containing nucleoside triphosphate hydrolases"/>
    <property type="match status" value="1"/>
</dbReference>
<reference evidence="14" key="3">
    <citation type="journal article" date="2011" name="PLoS ONE">
        <title>Genome sequence of a mesophilic hydrogenotrophic methanogen Methanocella paludicola, the first cultivated representative of the order Methanocellales.</title>
        <authorList>
            <person name="Sakai S."/>
            <person name="Takaki Y."/>
            <person name="Shimamura S."/>
            <person name="Sekine M."/>
            <person name="Tajima T."/>
            <person name="Kosugi H."/>
            <person name="Ichikawa N."/>
            <person name="Tasumi E."/>
            <person name="Hiraki A.T."/>
            <person name="Shimizu A."/>
            <person name="Kato Y."/>
            <person name="Nishiko R."/>
            <person name="Mori K."/>
            <person name="Fujita N."/>
            <person name="Imachi H."/>
            <person name="Takai K."/>
        </authorList>
    </citation>
    <scope>NUCLEOTIDE SEQUENCE [LARGE SCALE GENOMIC DNA]</scope>
    <source>
        <strain evidence="14">DSM 17711 / JCM 13418 / NBRC 101707 / SANAE</strain>
    </source>
</reference>
<dbReference type="InterPro" id="IPR039430">
    <property type="entry name" value="Thymidylate_kin-like_dom"/>
</dbReference>
<keyword evidence="6 11" id="KW-0547">Nucleotide-binding</keyword>
<keyword evidence="7 11" id="KW-0418">Kinase</keyword>
<evidence type="ECO:0000259" key="12">
    <source>
        <dbReference type="Pfam" id="PF02223"/>
    </source>
</evidence>
<protein>
    <recommendedName>
        <fullName evidence="3 11">Probable thymidylate kinase</fullName>
        <ecNumber evidence="2 11">2.7.4.9</ecNumber>
    </recommendedName>
    <alternativeName>
        <fullName evidence="9 11">dTMP kinase</fullName>
    </alternativeName>
</protein>
<evidence type="ECO:0000256" key="10">
    <source>
        <dbReference type="ARBA" id="ARBA00048743"/>
    </source>
</evidence>
<dbReference type="GO" id="GO:0006235">
    <property type="term" value="P:dTTP biosynthetic process"/>
    <property type="evidence" value="ECO:0007669"/>
    <property type="project" value="UniProtKB-UniRule"/>
</dbReference>
<dbReference type="PATRIC" id="fig|304371.9.peg.512"/>
<evidence type="ECO:0000256" key="8">
    <source>
        <dbReference type="ARBA" id="ARBA00022840"/>
    </source>
</evidence>
<accession>D1YVU8</accession>
<dbReference type="GO" id="GO:0005737">
    <property type="term" value="C:cytoplasm"/>
    <property type="evidence" value="ECO:0007669"/>
    <property type="project" value="TreeGrafter"/>
</dbReference>
<dbReference type="Proteomes" id="UP000001882">
    <property type="component" value="Chromosome"/>
</dbReference>
<dbReference type="CDD" id="cd01672">
    <property type="entry name" value="TMPK"/>
    <property type="match status" value="1"/>
</dbReference>
<dbReference type="NCBIfam" id="TIGR00041">
    <property type="entry name" value="DTMP_kinase"/>
    <property type="match status" value="1"/>
</dbReference>
<dbReference type="RefSeq" id="WP_012899250.1">
    <property type="nucleotide sequence ID" value="NC_013665.1"/>
</dbReference>
<dbReference type="GO" id="GO:0006233">
    <property type="term" value="P:dTDP biosynthetic process"/>
    <property type="evidence" value="ECO:0007669"/>
    <property type="project" value="InterPro"/>
</dbReference>
<evidence type="ECO:0000256" key="3">
    <source>
        <dbReference type="ARBA" id="ARBA00013355"/>
    </source>
</evidence>
<dbReference type="FunCoup" id="D1YVU8">
    <property type="interactions" value="145"/>
</dbReference>
<evidence type="ECO:0000256" key="1">
    <source>
        <dbReference type="ARBA" id="ARBA00009776"/>
    </source>
</evidence>
<evidence type="ECO:0000256" key="11">
    <source>
        <dbReference type="HAMAP-Rule" id="MF_00165"/>
    </source>
</evidence>
<keyword evidence="5 11" id="KW-0545">Nucleotide biosynthesis</keyword>
<evidence type="ECO:0000256" key="7">
    <source>
        <dbReference type="ARBA" id="ARBA00022777"/>
    </source>
</evidence>
<dbReference type="eggNOG" id="arCOG01891">
    <property type="taxonomic scope" value="Archaea"/>
</dbReference>
<dbReference type="STRING" id="304371.MCP_0498"/>
<dbReference type="GO" id="GO:0004798">
    <property type="term" value="F:dTMP kinase activity"/>
    <property type="evidence" value="ECO:0007669"/>
    <property type="project" value="UniProtKB-UniRule"/>
</dbReference>
<dbReference type="Pfam" id="PF02223">
    <property type="entry name" value="Thymidylate_kin"/>
    <property type="match status" value="1"/>
</dbReference>
<evidence type="ECO:0000256" key="2">
    <source>
        <dbReference type="ARBA" id="ARBA00012980"/>
    </source>
</evidence>
<name>D1YVU8_METPS</name>
<dbReference type="GO" id="GO:0005524">
    <property type="term" value="F:ATP binding"/>
    <property type="evidence" value="ECO:0007669"/>
    <property type="project" value="UniProtKB-UniRule"/>
</dbReference>
<dbReference type="PANTHER" id="PTHR10344:SF4">
    <property type="entry name" value="UMP-CMP KINASE 2, MITOCHONDRIAL"/>
    <property type="match status" value="1"/>
</dbReference>
<dbReference type="HAMAP" id="MF_00165">
    <property type="entry name" value="Thymidylate_kinase"/>
    <property type="match status" value="1"/>
</dbReference>
<keyword evidence="4 11" id="KW-0808">Transferase</keyword>